<dbReference type="PROSITE" id="PS50893">
    <property type="entry name" value="ABC_TRANSPORTER_2"/>
    <property type="match status" value="1"/>
</dbReference>
<dbReference type="PANTHER" id="PTHR42939">
    <property type="entry name" value="ABC TRANSPORTER ATP-BINDING PROTEIN ALBC-RELATED"/>
    <property type="match status" value="1"/>
</dbReference>
<dbReference type="CDD" id="cd03230">
    <property type="entry name" value="ABC_DR_subfamily_A"/>
    <property type="match status" value="1"/>
</dbReference>
<evidence type="ECO:0000313" key="5">
    <source>
        <dbReference type="EMBL" id="GAA3517850.1"/>
    </source>
</evidence>
<dbReference type="InterPro" id="IPR003593">
    <property type="entry name" value="AAA+_ATPase"/>
</dbReference>
<dbReference type="PANTHER" id="PTHR42939:SF1">
    <property type="entry name" value="ABC TRANSPORTER ATP-BINDING PROTEIN ALBC-RELATED"/>
    <property type="match status" value="1"/>
</dbReference>
<evidence type="ECO:0000256" key="1">
    <source>
        <dbReference type="ARBA" id="ARBA00022448"/>
    </source>
</evidence>
<dbReference type="Proteomes" id="UP001500301">
    <property type="component" value="Unassembled WGS sequence"/>
</dbReference>
<dbReference type="EMBL" id="BAABBB010000003">
    <property type="protein sequence ID" value="GAA3517850.1"/>
    <property type="molecule type" value="Genomic_DNA"/>
</dbReference>
<evidence type="ECO:0000259" key="4">
    <source>
        <dbReference type="PROSITE" id="PS50893"/>
    </source>
</evidence>
<keyword evidence="6" id="KW-1185">Reference proteome</keyword>
<proteinExistence type="predicted"/>
<reference evidence="6" key="1">
    <citation type="journal article" date="2019" name="Int. J. Syst. Evol. Microbiol.">
        <title>The Global Catalogue of Microorganisms (GCM) 10K type strain sequencing project: providing services to taxonomists for standard genome sequencing and annotation.</title>
        <authorList>
            <consortium name="The Broad Institute Genomics Platform"/>
            <consortium name="The Broad Institute Genome Sequencing Center for Infectious Disease"/>
            <person name="Wu L."/>
            <person name="Ma J."/>
        </authorList>
    </citation>
    <scope>NUCLEOTIDE SEQUENCE [LARGE SCALE GENOMIC DNA]</scope>
    <source>
        <strain evidence="6">JCM 17460</strain>
    </source>
</reference>
<gene>
    <name evidence="5" type="ORF">GCM10022263_01900</name>
</gene>
<organism evidence="5 6">
    <name type="scientific">Nocardioides daeguensis</name>
    <dbReference type="NCBI Taxonomy" id="908359"/>
    <lineage>
        <taxon>Bacteria</taxon>
        <taxon>Bacillati</taxon>
        <taxon>Actinomycetota</taxon>
        <taxon>Actinomycetes</taxon>
        <taxon>Propionibacteriales</taxon>
        <taxon>Nocardioidaceae</taxon>
        <taxon>Nocardioides</taxon>
    </lineage>
</organism>
<feature type="domain" description="ABC transporter" evidence="4">
    <location>
        <begin position="8"/>
        <end position="233"/>
    </location>
</feature>
<evidence type="ECO:0000313" key="6">
    <source>
        <dbReference type="Proteomes" id="UP001500301"/>
    </source>
</evidence>
<dbReference type="RefSeq" id="WP_218235138.1">
    <property type="nucleotide sequence ID" value="NZ_BAABBB010000003.1"/>
</dbReference>
<dbReference type="GO" id="GO:0005524">
    <property type="term" value="F:ATP binding"/>
    <property type="evidence" value="ECO:0007669"/>
    <property type="project" value="UniProtKB-KW"/>
</dbReference>
<sequence length="320" mass="34529">MGTEDPAVRTRGLSKRFGKNVALSRLDLTVAPGTICGFLGPNGAGKTTAIKLLAGLYRPSAGTVEVFGRDVTRARDTVQASIGYLPGDFTGYADQTGRRFLRLVADLRGGVDETFVAELAQRLELDLDRRIGTLSRGNRQKVGIVQAFMNRAPLLLLDEPTSGLDPLMQREFRRLLVEARDRGQTVLLSSHVLSEVAEVADDVAILREGRLLDLRSMAELRSGVTRRVDLSFGDHVPAARIRQVPGVRNLSVHGLTAQVDLAGPVGELLGAVLPDGLVDVRTHETGLADVFLGYYTKERTDAHDLPQSPVGPAPDPARLG</sequence>
<dbReference type="InterPro" id="IPR051782">
    <property type="entry name" value="ABC_Transporter_VariousFunc"/>
</dbReference>
<dbReference type="InterPro" id="IPR003439">
    <property type="entry name" value="ABC_transporter-like_ATP-bd"/>
</dbReference>
<dbReference type="SMART" id="SM00382">
    <property type="entry name" value="AAA"/>
    <property type="match status" value="1"/>
</dbReference>
<name>A0ABP6UUD2_9ACTN</name>
<keyword evidence="3 5" id="KW-0067">ATP-binding</keyword>
<evidence type="ECO:0000256" key="3">
    <source>
        <dbReference type="ARBA" id="ARBA00022840"/>
    </source>
</evidence>
<protein>
    <submittedName>
        <fullName evidence="5">ABC transporter ATP-binding protein</fullName>
    </submittedName>
</protein>
<comment type="caution">
    <text evidence="5">The sequence shown here is derived from an EMBL/GenBank/DDBJ whole genome shotgun (WGS) entry which is preliminary data.</text>
</comment>
<keyword evidence="2" id="KW-0547">Nucleotide-binding</keyword>
<accession>A0ABP6UUD2</accession>
<keyword evidence="1" id="KW-0813">Transport</keyword>
<evidence type="ECO:0000256" key="2">
    <source>
        <dbReference type="ARBA" id="ARBA00022741"/>
    </source>
</evidence>
<dbReference type="Pfam" id="PF00005">
    <property type="entry name" value="ABC_tran"/>
    <property type="match status" value="1"/>
</dbReference>